<keyword evidence="1" id="KW-1133">Transmembrane helix</keyword>
<gene>
    <name evidence="2" type="ORF">N47_J03400</name>
</gene>
<organism evidence="2">
    <name type="scientific">uncultured Desulfobacterium sp</name>
    <dbReference type="NCBI Taxonomy" id="201089"/>
    <lineage>
        <taxon>Bacteria</taxon>
        <taxon>Pseudomonadati</taxon>
        <taxon>Thermodesulfobacteriota</taxon>
        <taxon>Desulfobacteria</taxon>
        <taxon>Desulfobacterales</taxon>
        <taxon>Desulfobacteriaceae</taxon>
        <taxon>Desulfobacterium</taxon>
        <taxon>environmental samples</taxon>
    </lineage>
</organism>
<reference evidence="2" key="1">
    <citation type="journal article" date="2011" name="Environ. Microbiol.">
        <title>Genomic insights into the metabolic potential of the polycyclic aromatic hydrocarbon degrading sulfate-reducing Deltaproteobacterium N47.</title>
        <authorList>
            <person name="Bergmann F."/>
            <person name="Selesi D."/>
            <person name="Weinmaier T."/>
            <person name="Tischler P."/>
            <person name="Rattei T."/>
            <person name="Meckenstock R.U."/>
        </authorList>
    </citation>
    <scope>NUCLEOTIDE SEQUENCE</scope>
</reference>
<dbReference type="EMBL" id="FR695872">
    <property type="protein sequence ID" value="CBX29359.1"/>
    <property type="molecule type" value="Genomic_DNA"/>
</dbReference>
<keyword evidence="1" id="KW-0472">Membrane</keyword>
<feature type="transmembrane region" description="Helical" evidence="1">
    <location>
        <begin position="51"/>
        <end position="69"/>
    </location>
</feature>
<proteinExistence type="predicted"/>
<keyword evidence="1" id="KW-0812">Transmembrane</keyword>
<feature type="transmembrane region" description="Helical" evidence="1">
    <location>
        <begin position="12"/>
        <end position="31"/>
    </location>
</feature>
<evidence type="ECO:0000313" key="2">
    <source>
        <dbReference type="EMBL" id="CBX29359.1"/>
    </source>
</evidence>
<evidence type="ECO:0000256" key="1">
    <source>
        <dbReference type="SAM" id="Phobius"/>
    </source>
</evidence>
<name>E1YFL5_9BACT</name>
<sequence>MERNFLFSQIRALFFAWFSVLIVFNLIILLLSNKEQLKILFPFGLFNAPEFLYWSVFVFAGLAIERVIAKTVLHSIRKKVIISVLRW</sequence>
<protein>
    <submittedName>
        <fullName evidence="2">Uncharacterized protein</fullName>
    </submittedName>
</protein>
<dbReference type="AlphaFoldDB" id="E1YFL5"/>
<accession>E1YFL5</accession>